<name>A0A1S3DUL2_DIACI</name>
<dbReference type="SMART" id="SM00680">
    <property type="entry name" value="CLIP"/>
    <property type="match status" value="1"/>
</dbReference>
<feature type="chain" id="PRO_5010370067" evidence="3">
    <location>
        <begin position="20"/>
        <end position="204"/>
    </location>
</feature>
<dbReference type="InterPro" id="IPR022700">
    <property type="entry name" value="CLIP"/>
</dbReference>
<gene>
    <name evidence="6" type="primary">LOC103525009</name>
</gene>
<evidence type="ECO:0000313" key="6">
    <source>
        <dbReference type="RefSeq" id="XP_008488275.1"/>
    </source>
</evidence>
<dbReference type="KEGG" id="dci:103525009"/>
<evidence type="ECO:0000256" key="2">
    <source>
        <dbReference type="ARBA" id="ARBA00023157"/>
    </source>
</evidence>
<evidence type="ECO:0000313" key="5">
    <source>
        <dbReference type="Proteomes" id="UP000079169"/>
    </source>
</evidence>
<keyword evidence="5" id="KW-1185">Reference proteome</keyword>
<keyword evidence="1 3" id="KW-0732">Signal</keyword>
<evidence type="ECO:0000256" key="1">
    <source>
        <dbReference type="ARBA" id="ARBA00022729"/>
    </source>
</evidence>
<dbReference type="Proteomes" id="UP000079169">
    <property type="component" value="Unplaced"/>
</dbReference>
<evidence type="ECO:0000259" key="4">
    <source>
        <dbReference type="SMART" id="SM00680"/>
    </source>
</evidence>
<sequence>MSLCLVLVLICAAHQLVRADYDVFNRTSRQAQTLNYNQQFQACLSGPSGIRGHCRYAQACVLSEFKQDPRKALDYICIIEQKYVGICCPDNFRGPIEKWNWNPNTALQICTGEQQISTVSQLAQQFAKVVDSAQPKTITGGVAEQRLLAPPIFESKNNLDVGYDFSKLRCGGMTFQNITEKERQDDMKNKEIFIKPKDGQELKA</sequence>
<feature type="signal peptide" evidence="3">
    <location>
        <begin position="1"/>
        <end position="19"/>
    </location>
</feature>
<reference evidence="6" key="1">
    <citation type="submission" date="2025-08" db="UniProtKB">
        <authorList>
            <consortium name="RefSeq"/>
        </authorList>
    </citation>
    <scope>IDENTIFICATION</scope>
</reference>
<evidence type="ECO:0000256" key="3">
    <source>
        <dbReference type="SAM" id="SignalP"/>
    </source>
</evidence>
<keyword evidence="2" id="KW-1015">Disulfide bond</keyword>
<organism evidence="5 6">
    <name type="scientific">Diaphorina citri</name>
    <name type="common">Asian citrus psyllid</name>
    <dbReference type="NCBI Taxonomy" id="121845"/>
    <lineage>
        <taxon>Eukaryota</taxon>
        <taxon>Metazoa</taxon>
        <taxon>Ecdysozoa</taxon>
        <taxon>Arthropoda</taxon>
        <taxon>Hexapoda</taxon>
        <taxon>Insecta</taxon>
        <taxon>Pterygota</taxon>
        <taxon>Neoptera</taxon>
        <taxon>Paraneoptera</taxon>
        <taxon>Hemiptera</taxon>
        <taxon>Sternorrhyncha</taxon>
        <taxon>Psylloidea</taxon>
        <taxon>Psyllidae</taxon>
        <taxon>Diaphorininae</taxon>
        <taxon>Diaphorina</taxon>
    </lineage>
</organism>
<accession>A0A1S3DUL2</accession>
<dbReference type="RefSeq" id="XP_008488275.1">
    <property type="nucleotide sequence ID" value="XM_008490053.2"/>
</dbReference>
<protein>
    <submittedName>
        <fullName evidence="6">Uncharacterized protein LOC103525009</fullName>
    </submittedName>
</protein>
<feature type="domain" description="Clip" evidence="4">
    <location>
        <begin position="43"/>
        <end position="89"/>
    </location>
</feature>
<proteinExistence type="predicted"/>
<dbReference type="PaxDb" id="121845-A0A1S3DUL2"/>
<dbReference type="AlphaFoldDB" id="A0A1S3DUL2"/>
<dbReference type="GeneID" id="103525009"/>